<sequence length="149" mass="17518">METNRRLRLMNLLKDFFLIKFHMIENYNKALHEGPWFIGQQFMAIRPWEPRFKASEVTFNSTTIWARFLELPPEFYDLEIVRKAGNILGTLLGIDICHFAASRGYYAQLYIQAHLNQPLITTLYFSSYAQPVIYEGVNHICFPSDRIGH</sequence>
<comment type="caution">
    <text evidence="1">The sequence shown here is derived from an EMBL/GenBank/DDBJ whole genome shotgun (WGS) entry which is preliminary data.</text>
</comment>
<dbReference type="EMBL" id="CM044703">
    <property type="protein sequence ID" value="KAI5672121.1"/>
    <property type="molecule type" value="Genomic_DNA"/>
</dbReference>
<dbReference type="Proteomes" id="UP001060085">
    <property type="component" value="Linkage Group LG03"/>
</dbReference>
<protein>
    <submittedName>
        <fullName evidence="1">Uncharacterized protein</fullName>
    </submittedName>
</protein>
<reference evidence="2" key="1">
    <citation type="journal article" date="2023" name="Nat. Plants">
        <title>Single-cell RNA sequencing provides a high-resolution roadmap for understanding the multicellular compartmentation of specialized metabolism.</title>
        <authorList>
            <person name="Sun S."/>
            <person name="Shen X."/>
            <person name="Li Y."/>
            <person name="Li Y."/>
            <person name="Wang S."/>
            <person name="Li R."/>
            <person name="Zhang H."/>
            <person name="Shen G."/>
            <person name="Guo B."/>
            <person name="Wei J."/>
            <person name="Xu J."/>
            <person name="St-Pierre B."/>
            <person name="Chen S."/>
            <person name="Sun C."/>
        </authorList>
    </citation>
    <scope>NUCLEOTIDE SEQUENCE [LARGE SCALE GENOMIC DNA]</scope>
</reference>
<evidence type="ECO:0000313" key="2">
    <source>
        <dbReference type="Proteomes" id="UP001060085"/>
    </source>
</evidence>
<gene>
    <name evidence="1" type="ORF">M9H77_12485</name>
</gene>
<evidence type="ECO:0000313" key="1">
    <source>
        <dbReference type="EMBL" id="KAI5672121.1"/>
    </source>
</evidence>
<accession>A0ACC0BHI0</accession>
<keyword evidence="2" id="KW-1185">Reference proteome</keyword>
<organism evidence="1 2">
    <name type="scientific">Catharanthus roseus</name>
    <name type="common">Madagascar periwinkle</name>
    <name type="synonym">Vinca rosea</name>
    <dbReference type="NCBI Taxonomy" id="4058"/>
    <lineage>
        <taxon>Eukaryota</taxon>
        <taxon>Viridiplantae</taxon>
        <taxon>Streptophyta</taxon>
        <taxon>Embryophyta</taxon>
        <taxon>Tracheophyta</taxon>
        <taxon>Spermatophyta</taxon>
        <taxon>Magnoliopsida</taxon>
        <taxon>eudicotyledons</taxon>
        <taxon>Gunneridae</taxon>
        <taxon>Pentapetalae</taxon>
        <taxon>asterids</taxon>
        <taxon>lamiids</taxon>
        <taxon>Gentianales</taxon>
        <taxon>Apocynaceae</taxon>
        <taxon>Rauvolfioideae</taxon>
        <taxon>Vinceae</taxon>
        <taxon>Catharanthinae</taxon>
        <taxon>Catharanthus</taxon>
    </lineage>
</organism>
<name>A0ACC0BHI0_CATRO</name>
<proteinExistence type="predicted"/>